<organism evidence="1 2">
    <name type="scientific">Myroides odoratimimus</name>
    <dbReference type="NCBI Taxonomy" id="76832"/>
    <lineage>
        <taxon>Bacteria</taxon>
        <taxon>Pseudomonadati</taxon>
        <taxon>Bacteroidota</taxon>
        <taxon>Flavobacteriia</taxon>
        <taxon>Flavobacteriales</taxon>
        <taxon>Flavobacteriaceae</taxon>
        <taxon>Myroides</taxon>
    </lineage>
</organism>
<protein>
    <recommendedName>
        <fullName evidence="3">DUF2290 domain-containing protein</fullName>
    </recommendedName>
</protein>
<dbReference type="InterPro" id="IPR018742">
    <property type="entry name" value="DUF2290"/>
</dbReference>
<dbReference type="AlphaFoldDB" id="A0AAI8C930"/>
<dbReference type="Pfam" id="PF10053">
    <property type="entry name" value="DUF2290"/>
    <property type="match status" value="1"/>
</dbReference>
<accession>A0AAI8C930</accession>
<dbReference type="RefSeq" id="WP_058699993.1">
    <property type="nucleotide sequence ID" value="NZ_CP013690.1"/>
</dbReference>
<name>A0AAI8C930_9FLAO</name>
<evidence type="ECO:0008006" key="3">
    <source>
        <dbReference type="Google" id="ProtNLM"/>
    </source>
</evidence>
<sequence length="232" mass="27607">MTQGKFISSINESIDLLNKFKLLKSKGPKGNGIYSEEFLKISKKKNIVETYKCAIKNEDYDILLKDESIIQFQKKSDDLRYAYIQNPYIFYSKEEYLNIIYTREELDEFSEFGIDELVNENEYEQFLNEQRLNSTSNYFRYDCSPAGYEPLIHSYSHFHIGMNENTRIATSKIITPLKFTKFCIKNTYFEDWKSQFVKDPIFITEVIKMKHDCLPLPIDKWDNIETNDLYLL</sequence>
<evidence type="ECO:0000313" key="2">
    <source>
        <dbReference type="Proteomes" id="UP000069030"/>
    </source>
</evidence>
<gene>
    <name evidence="1" type="ORF">AS202_19640</name>
</gene>
<evidence type="ECO:0000313" key="1">
    <source>
        <dbReference type="EMBL" id="ALU28222.1"/>
    </source>
</evidence>
<dbReference type="KEGG" id="mod:AS202_19640"/>
<dbReference type="Proteomes" id="UP000069030">
    <property type="component" value="Chromosome"/>
</dbReference>
<proteinExistence type="predicted"/>
<reference evidence="1 2" key="1">
    <citation type="journal article" date="2016" name="J. Zhejiang Univ. Sci. B">
        <title>Antibiotic resistance mechanisms of Myroides sp.</title>
        <authorList>
            <person name="Hu S."/>
            <person name="Yuan S."/>
            <person name="Qu H."/>
            <person name="Jiang T."/>
            <person name="Zhou Y."/>
            <person name="Wang M."/>
            <person name="Ming D."/>
        </authorList>
    </citation>
    <scope>NUCLEOTIDE SEQUENCE [LARGE SCALE GENOMIC DNA]</scope>
    <source>
        <strain evidence="1 2">PR63039</strain>
    </source>
</reference>
<dbReference type="EMBL" id="CP013690">
    <property type="protein sequence ID" value="ALU28222.1"/>
    <property type="molecule type" value="Genomic_DNA"/>
</dbReference>